<dbReference type="GO" id="GO:0005840">
    <property type="term" value="C:ribosome"/>
    <property type="evidence" value="ECO:0007669"/>
    <property type="project" value="UniProtKB-KW"/>
</dbReference>
<dbReference type="InterPro" id="IPR000182">
    <property type="entry name" value="GNAT_dom"/>
</dbReference>
<dbReference type="PANTHER" id="PTHR43877">
    <property type="entry name" value="AMINOALKYLPHOSPHONATE N-ACETYLTRANSFERASE-RELATED-RELATED"/>
    <property type="match status" value="1"/>
</dbReference>
<dbReference type="RefSeq" id="WP_145615822.1">
    <property type="nucleotide sequence ID" value="NZ_JAYNFR010000020.1"/>
</dbReference>
<keyword evidence="2" id="KW-0012">Acyltransferase</keyword>
<evidence type="ECO:0000256" key="1">
    <source>
        <dbReference type="ARBA" id="ARBA00022679"/>
    </source>
</evidence>
<keyword evidence="1" id="KW-0808">Transferase</keyword>
<name>A0A560G738_9PROT</name>
<dbReference type="Proteomes" id="UP000316545">
    <property type="component" value="Unassembled WGS sequence"/>
</dbReference>
<feature type="domain" description="N-acetyltransferase" evidence="3">
    <location>
        <begin position="33"/>
        <end position="190"/>
    </location>
</feature>
<proteinExistence type="predicted"/>
<dbReference type="SUPFAM" id="SSF55729">
    <property type="entry name" value="Acyl-CoA N-acyltransferases (Nat)"/>
    <property type="match status" value="1"/>
</dbReference>
<dbReference type="EMBL" id="VITO01000003">
    <property type="protein sequence ID" value="TWB29641.1"/>
    <property type="molecule type" value="Genomic_DNA"/>
</dbReference>
<keyword evidence="4" id="KW-0687">Ribonucleoprotein</keyword>
<accession>A0A560G738</accession>
<keyword evidence="4" id="KW-0689">Ribosomal protein</keyword>
<dbReference type="AlphaFoldDB" id="A0A560G738"/>
<evidence type="ECO:0000256" key="2">
    <source>
        <dbReference type="ARBA" id="ARBA00023315"/>
    </source>
</evidence>
<comment type="caution">
    <text evidence="4">The sequence shown here is derived from an EMBL/GenBank/DDBJ whole genome shotgun (WGS) entry which is preliminary data.</text>
</comment>
<evidence type="ECO:0000259" key="3">
    <source>
        <dbReference type="PROSITE" id="PS51186"/>
    </source>
</evidence>
<dbReference type="GO" id="GO:0016747">
    <property type="term" value="F:acyltransferase activity, transferring groups other than amino-acyl groups"/>
    <property type="evidence" value="ECO:0007669"/>
    <property type="project" value="InterPro"/>
</dbReference>
<sequence length="190" mass="21365">MSCLPEGAAAAVDDAAPVLPPLTLPAGLAAQGLSLRDQGAGDTDFVRDLYVSHRWEEMQAAPWTDGERLAFLRDQARLQAAHYALHYHDADFMIVEKDGRAIGRLYLFRRNVRDLRIVEIGLMPDWRGHGLGGALLRWVQRLAREEGYAQCSIHVEGNNRARRLYQRLGFQDVEPVGPYFLMAWRAVPAT</sequence>
<keyword evidence="5" id="KW-1185">Reference proteome</keyword>
<dbReference type="PROSITE" id="PS51186">
    <property type="entry name" value="GNAT"/>
    <property type="match status" value="1"/>
</dbReference>
<organism evidence="4 5">
    <name type="scientific">Nitrospirillum amazonense</name>
    <dbReference type="NCBI Taxonomy" id="28077"/>
    <lineage>
        <taxon>Bacteria</taxon>
        <taxon>Pseudomonadati</taxon>
        <taxon>Pseudomonadota</taxon>
        <taxon>Alphaproteobacteria</taxon>
        <taxon>Rhodospirillales</taxon>
        <taxon>Azospirillaceae</taxon>
        <taxon>Nitrospirillum</taxon>
    </lineage>
</organism>
<dbReference type="InterPro" id="IPR016181">
    <property type="entry name" value="Acyl_CoA_acyltransferase"/>
</dbReference>
<dbReference type="PANTHER" id="PTHR43877:SF2">
    <property type="entry name" value="AMINOALKYLPHOSPHONATE N-ACETYLTRANSFERASE-RELATED"/>
    <property type="match status" value="1"/>
</dbReference>
<dbReference type="CDD" id="cd04301">
    <property type="entry name" value="NAT_SF"/>
    <property type="match status" value="1"/>
</dbReference>
<dbReference type="Gene3D" id="3.40.630.30">
    <property type="match status" value="1"/>
</dbReference>
<dbReference type="Pfam" id="PF00583">
    <property type="entry name" value="Acetyltransf_1"/>
    <property type="match status" value="1"/>
</dbReference>
<evidence type="ECO:0000313" key="5">
    <source>
        <dbReference type="Proteomes" id="UP000316545"/>
    </source>
</evidence>
<reference evidence="4 5" key="1">
    <citation type="submission" date="2019-06" db="EMBL/GenBank/DDBJ databases">
        <title>Genomic Encyclopedia of Type Strains, Phase IV (KMG-V): Genome sequencing to study the core and pangenomes of soil and plant-associated prokaryotes.</title>
        <authorList>
            <person name="Whitman W."/>
        </authorList>
    </citation>
    <scope>NUCLEOTIDE SEQUENCE [LARGE SCALE GENOMIC DNA]</scope>
    <source>
        <strain evidence="4 5">BR 11865</strain>
    </source>
</reference>
<protein>
    <submittedName>
        <fullName evidence="4">Ribosomal protein S18 acetylase RimI-like enzyme</fullName>
    </submittedName>
</protein>
<gene>
    <name evidence="4" type="ORF">FBZ88_10363</name>
</gene>
<dbReference type="InterPro" id="IPR050832">
    <property type="entry name" value="Bact_Acetyltransf"/>
</dbReference>
<evidence type="ECO:0000313" key="4">
    <source>
        <dbReference type="EMBL" id="TWB29641.1"/>
    </source>
</evidence>